<dbReference type="Proteomes" id="UP000608522">
    <property type="component" value="Unassembled WGS sequence"/>
</dbReference>
<proteinExistence type="predicted"/>
<evidence type="ECO:0000313" key="3">
    <source>
        <dbReference type="Proteomes" id="UP000608522"/>
    </source>
</evidence>
<sequence length="71" mass="6907">MGVGVLAEVVDRDGRAGSGERASDLGADAGGSAGDEGGAALERAGLERGLKQGQGHGCSVRRSGGEGPVWS</sequence>
<accession>A0ABQ3T715</accession>
<feature type="region of interest" description="Disordered" evidence="1">
    <location>
        <begin position="1"/>
        <end position="71"/>
    </location>
</feature>
<evidence type="ECO:0000256" key="1">
    <source>
        <dbReference type="SAM" id="MobiDB-lite"/>
    </source>
</evidence>
<comment type="caution">
    <text evidence="2">The sequence shown here is derived from an EMBL/GenBank/DDBJ whole genome shotgun (WGS) entry which is preliminary data.</text>
</comment>
<evidence type="ECO:0000313" key="2">
    <source>
        <dbReference type="EMBL" id="GHI75795.1"/>
    </source>
</evidence>
<dbReference type="EMBL" id="BNED01000005">
    <property type="protein sequence ID" value="GHI75795.1"/>
    <property type="molecule type" value="Genomic_DNA"/>
</dbReference>
<name>A0ABQ3T715_9ACTN</name>
<feature type="compositionally biased region" description="Gly residues" evidence="1">
    <location>
        <begin position="28"/>
        <end position="37"/>
    </location>
</feature>
<keyword evidence="3" id="KW-1185">Reference proteome</keyword>
<gene>
    <name evidence="2" type="ORF">Sspor_13560</name>
</gene>
<protein>
    <submittedName>
        <fullName evidence="2">Uncharacterized protein</fullName>
    </submittedName>
</protein>
<reference evidence="3" key="1">
    <citation type="submission" date="2023-07" db="EMBL/GenBank/DDBJ databases">
        <title>Whole genome shotgun sequence of Streptomyces spororaveus NBRC 15456.</title>
        <authorList>
            <person name="Komaki H."/>
            <person name="Tamura T."/>
        </authorList>
    </citation>
    <scope>NUCLEOTIDE SEQUENCE [LARGE SCALE GENOMIC DNA]</scope>
    <source>
        <strain evidence="3">NBRC 15456</strain>
    </source>
</reference>
<organism evidence="2 3">
    <name type="scientific">Streptomyces spororaveus</name>
    <dbReference type="NCBI Taxonomy" id="284039"/>
    <lineage>
        <taxon>Bacteria</taxon>
        <taxon>Bacillati</taxon>
        <taxon>Actinomycetota</taxon>
        <taxon>Actinomycetes</taxon>
        <taxon>Kitasatosporales</taxon>
        <taxon>Streptomycetaceae</taxon>
        <taxon>Streptomyces</taxon>
    </lineage>
</organism>